<dbReference type="Proteomes" id="UP000288843">
    <property type="component" value="Unassembled WGS sequence"/>
</dbReference>
<evidence type="ECO:0000313" key="2">
    <source>
        <dbReference type="Proteomes" id="UP000288843"/>
    </source>
</evidence>
<comment type="caution">
    <text evidence="1">The sequence shown here is derived from an EMBL/GenBank/DDBJ whole genome shotgun (WGS) entry which is preliminary data.</text>
</comment>
<dbReference type="EMBL" id="QKOX01000004">
    <property type="protein sequence ID" value="RWT24841.1"/>
    <property type="molecule type" value="Genomic_DNA"/>
</dbReference>
<organism evidence="1 2">
    <name type="scientific">Raoultella planticola</name>
    <name type="common">Klebsiella planticola</name>
    <dbReference type="NCBI Taxonomy" id="575"/>
    <lineage>
        <taxon>Bacteria</taxon>
        <taxon>Pseudomonadati</taxon>
        <taxon>Pseudomonadota</taxon>
        <taxon>Gammaproteobacteria</taxon>
        <taxon>Enterobacterales</taxon>
        <taxon>Enterobacteriaceae</taxon>
        <taxon>Klebsiella/Raoultella group</taxon>
        <taxon>Raoultella</taxon>
    </lineage>
</organism>
<name>A0A0D8MRE0_RAOPL</name>
<gene>
    <name evidence="1" type="ORF">DN603_05385</name>
</gene>
<proteinExistence type="predicted"/>
<reference evidence="1 2" key="1">
    <citation type="submission" date="2018-06" db="EMBL/GenBank/DDBJ databases">
        <title>Carbapenemase-producing Enterobacteriaceae present in wastewater treatment plant effluent and nearby surface waters in the US.</title>
        <authorList>
            <person name="Mathys D.A."/>
            <person name="Mollenkopf D.F."/>
            <person name="Feicht S.M."/>
            <person name="Adams R.J."/>
            <person name="Albers A.L."/>
            <person name="Stuever D.M."/>
            <person name="Daniels J.B."/>
            <person name="Wittum T.E."/>
        </authorList>
    </citation>
    <scope>NUCLEOTIDE SEQUENCE [LARGE SCALE GENOMIC DNA]</scope>
    <source>
        <strain evidence="1 2">GEO_47_Down_B</strain>
    </source>
</reference>
<protein>
    <submittedName>
        <fullName evidence="1">Uncharacterized protein</fullName>
    </submittedName>
</protein>
<sequence length="61" mass="7379">MFKTLLSLIFNEGLILVCYIGFGFFYLEFFPTYWFALTIFSMIVLIIILPKFTERFDKYDK</sequence>
<evidence type="ECO:0000313" key="1">
    <source>
        <dbReference type="EMBL" id="RWT24841.1"/>
    </source>
</evidence>
<accession>A0A0D8MRE0</accession>
<dbReference type="AlphaFoldDB" id="A0A0D8MRE0"/>